<organism evidence="1 2">
    <name type="scientific">Oceanococcus atlanticus</name>
    <dbReference type="NCBI Taxonomy" id="1317117"/>
    <lineage>
        <taxon>Bacteria</taxon>
        <taxon>Pseudomonadati</taxon>
        <taxon>Pseudomonadota</taxon>
        <taxon>Gammaproteobacteria</taxon>
        <taxon>Chromatiales</taxon>
        <taxon>Oceanococcaceae</taxon>
        <taxon>Oceanococcus</taxon>
    </lineage>
</organism>
<evidence type="ECO:0000313" key="1">
    <source>
        <dbReference type="EMBL" id="ORE85146.1"/>
    </source>
</evidence>
<gene>
    <name evidence="1" type="ORF">ATO7_15222</name>
</gene>
<dbReference type="Proteomes" id="UP000192342">
    <property type="component" value="Unassembled WGS sequence"/>
</dbReference>
<dbReference type="EMBL" id="AQQV01000005">
    <property type="protein sequence ID" value="ORE85146.1"/>
    <property type="molecule type" value="Genomic_DNA"/>
</dbReference>
<proteinExistence type="predicted"/>
<dbReference type="InterPro" id="IPR029063">
    <property type="entry name" value="SAM-dependent_MTases_sf"/>
</dbReference>
<keyword evidence="2" id="KW-1185">Reference proteome</keyword>
<dbReference type="RefSeq" id="WP_206044958.1">
    <property type="nucleotide sequence ID" value="NZ_AQQV01000005.1"/>
</dbReference>
<reference evidence="1 2" key="1">
    <citation type="submission" date="2013-04" db="EMBL/GenBank/DDBJ databases">
        <title>Oceanococcus atlanticus 22II-S10r2 Genome Sequencing.</title>
        <authorList>
            <person name="Lai Q."/>
            <person name="Li G."/>
            <person name="Shao Z."/>
        </authorList>
    </citation>
    <scope>NUCLEOTIDE SEQUENCE [LARGE SCALE GENOMIC DNA]</scope>
    <source>
        <strain evidence="1 2">22II-S10r2</strain>
    </source>
</reference>
<feature type="non-terminal residue" evidence="1">
    <location>
        <position position="1"/>
    </location>
</feature>
<evidence type="ECO:0008006" key="3">
    <source>
        <dbReference type="Google" id="ProtNLM"/>
    </source>
</evidence>
<dbReference type="SUPFAM" id="SSF53335">
    <property type="entry name" value="S-adenosyl-L-methionine-dependent methyltransferases"/>
    <property type="match status" value="1"/>
</dbReference>
<accession>A0A1Y1S9Y0</accession>
<name>A0A1Y1S9Y0_9GAMM</name>
<protein>
    <recommendedName>
        <fullName evidence="3">Sugar O-methyltransferase</fullName>
    </recommendedName>
</protein>
<sequence>RALGMPVTLPALFDGMFVLAPQHAPCHLRSLMPAYALDQLRRFFALHARREVAQLRVAEIGAGIGHTAYLAAHLGMARYSIFDLPEINVAQGYFLMASVGADKVRLLGEPAGPALEVLPPWAYEPTLQQGYDAVLNIDSMPEIARDATQRYLEGMAGCADYFFSLNQEAPRPDPVQGERAAVRAMVEAHTDFVPLQRNRNWLRAGYVDEVFGLRAR</sequence>
<evidence type="ECO:0000313" key="2">
    <source>
        <dbReference type="Proteomes" id="UP000192342"/>
    </source>
</evidence>
<dbReference type="AlphaFoldDB" id="A0A1Y1S9Y0"/>
<comment type="caution">
    <text evidence="1">The sequence shown here is derived from an EMBL/GenBank/DDBJ whole genome shotgun (WGS) entry which is preliminary data.</text>
</comment>